<accession>A0ABD1MWP1</accession>
<name>A0ABD1MWP1_9FABA</name>
<reference evidence="2 3" key="1">
    <citation type="submission" date="2024-08" db="EMBL/GenBank/DDBJ databases">
        <title>Insights into the chromosomal genome structure of Flemingia macrophylla.</title>
        <authorList>
            <person name="Ding Y."/>
            <person name="Zhao Y."/>
            <person name="Bi W."/>
            <person name="Wu M."/>
            <person name="Zhao G."/>
            <person name="Gong Y."/>
            <person name="Li W."/>
            <person name="Zhang P."/>
        </authorList>
    </citation>
    <scope>NUCLEOTIDE SEQUENCE [LARGE SCALE GENOMIC DNA]</scope>
    <source>
        <strain evidence="2">DYQJB</strain>
        <tissue evidence="2">Leaf</tissue>
    </source>
</reference>
<keyword evidence="3" id="KW-1185">Reference proteome</keyword>
<evidence type="ECO:0000313" key="2">
    <source>
        <dbReference type="EMBL" id="KAL2340228.1"/>
    </source>
</evidence>
<organism evidence="2 3">
    <name type="scientific">Flemingia macrophylla</name>
    <dbReference type="NCBI Taxonomy" id="520843"/>
    <lineage>
        <taxon>Eukaryota</taxon>
        <taxon>Viridiplantae</taxon>
        <taxon>Streptophyta</taxon>
        <taxon>Embryophyta</taxon>
        <taxon>Tracheophyta</taxon>
        <taxon>Spermatophyta</taxon>
        <taxon>Magnoliopsida</taxon>
        <taxon>eudicotyledons</taxon>
        <taxon>Gunneridae</taxon>
        <taxon>Pentapetalae</taxon>
        <taxon>rosids</taxon>
        <taxon>fabids</taxon>
        <taxon>Fabales</taxon>
        <taxon>Fabaceae</taxon>
        <taxon>Papilionoideae</taxon>
        <taxon>50 kb inversion clade</taxon>
        <taxon>NPAAA clade</taxon>
        <taxon>indigoferoid/millettioid clade</taxon>
        <taxon>Phaseoleae</taxon>
        <taxon>Flemingia</taxon>
    </lineage>
</organism>
<evidence type="ECO:0000256" key="1">
    <source>
        <dbReference type="SAM" id="MobiDB-lite"/>
    </source>
</evidence>
<feature type="region of interest" description="Disordered" evidence="1">
    <location>
        <begin position="1"/>
        <end position="70"/>
    </location>
</feature>
<feature type="compositionally biased region" description="Polar residues" evidence="1">
    <location>
        <begin position="1"/>
        <end position="21"/>
    </location>
</feature>
<dbReference type="Proteomes" id="UP001603857">
    <property type="component" value="Unassembled WGS sequence"/>
</dbReference>
<protein>
    <submittedName>
        <fullName evidence="2">Uncharacterized protein</fullName>
    </submittedName>
</protein>
<dbReference type="AlphaFoldDB" id="A0ABD1MWP1"/>
<comment type="caution">
    <text evidence="2">The sequence shown here is derived from an EMBL/GenBank/DDBJ whole genome shotgun (WGS) entry which is preliminary data.</text>
</comment>
<evidence type="ECO:0000313" key="3">
    <source>
        <dbReference type="Proteomes" id="UP001603857"/>
    </source>
</evidence>
<proteinExistence type="predicted"/>
<sequence length="70" mass="7479">MSSPSDDLSYQQPSGSGSAKANNDKKHKTLADFMAPKETSGGKNGSQSKNGEPKKHPTLADFTANTNRQR</sequence>
<gene>
    <name evidence="2" type="ORF">Fmac_008168</name>
</gene>
<dbReference type="EMBL" id="JBGMDY010000003">
    <property type="protein sequence ID" value="KAL2340228.1"/>
    <property type="molecule type" value="Genomic_DNA"/>
</dbReference>